<accession>A0A5B7G0K5</accession>
<dbReference type="EMBL" id="VSRR010011552">
    <property type="protein sequence ID" value="MPC53341.1"/>
    <property type="molecule type" value="Genomic_DNA"/>
</dbReference>
<dbReference type="SUPFAM" id="SSF56219">
    <property type="entry name" value="DNase I-like"/>
    <property type="match status" value="1"/>
</dbReference>
<protein>
    <recommendedName>
        <fullName evidence="3">Endonuclease/exonuclease/phosphatase domain-containing protein</fullName>
    </recommendedName>
</protein>
<proteinExistence type="predicted"/>
<gene>
    <name evidence="1" type="ORF">E2C01_047231</name>
</gene>
<evidence type="ECO:0000313" key="1">
    <source>
        <dbReference type="EMBL" id="MPC53341.1"/>
    </source>
</evidence>
<dbReference type="Gene3D" id="3.60.10.10">
    <property type="entry name" value="Endonuclease/exonuclease/phosphatase"/>
    <property type="match status" value="1"/>
</dbReference>
<name>A0A5B7G0K5_PORTR</name>
<evidence type="ECO:0000313" key="2">
    <source>
        <dbReference type="Proteomes" id="UP000324222"/>
    </source>
</evidence>
<organism evidence="1 2">
    <name type="scientific">Portunus trituberculatus</name>
    <name type="common">Swimming crab</name>
    <name type="synonym">Neptunus trituberculatus</name>
    <dbReference type="NCBI Taxonomy" id="210409"/>
    <lineage>
        <taxon>Eukaryota</taxon>
        <taxon>Metazoa</taxon>
        <taxon>Ecdysozoa</taxon>
        <taxon>Arthropoda</taxon>
        <taxon>Crustacea</taxon>
        <taxon>Multicrustacea</taxon>
        <taxon>Malacostraca</taxon>
        <taxon>Eumalacostraca</taxon>
        <taxon>Eucarida</taxon>
        <taxon>Decapoda</taxon>
        <taxon>Pleocyemata</taxon>
        <taxon>Brachyura</taxon>
        <taxon>Eubrachyura</taxon>
        <taxon>Portunoidea</taxon>
        <taxon>Portunidae</taxon>
        <taxon>Portuninae</taxon>
        <taxon>Portunus</taxon>
    </lineage>
</organism>
<keyword evidence="2" id="KW-1185">Reference proteome</keyword>
<dbReference type="AlphaFoldDB" id="A0A5B7G0K5"/>
<comment type="caution">
    <text evidence="1">The sequence shown here is derived from an EMBL/GenBank/DDBJ whole genome shotgun (WGS) entry which is preliminary data.</text>
</comment>
<reference evidence="1 2" key="1">
    <citation type="submission" date="2019-05" db="EMBL/GenBank/DDBJ databases">
        <title>Another draft genome of Portunus trituberculatus and its Hox gene families provides insights of decapod evolution.</title>
        <authorList>
            <person name="Jeong J.-H."/>
            <person name="Song I."/>
            <person name="Kim S."/>
            <person name="Choi T."/>
            <person name="Kim D."/>
            <person name="Ryu S."/>
            <person name="Kim W."/>
        </authorList>
    </citation>
    <scope>NUCLEOTIDE SEQUENCE [LARGE SCALE GENOMIC DNA]</scope>
    <source>
        <tissue evidence="1">Muscle</tissue>
    </source>
</reference>
<evidence type="ECO:0008006" key="3">
    <source>
        <dbReference type="Google" id="ProtNLM"/>
    </source>
</evidence>
<sequence>MVRNGLLTYIHNSLPHRLLRTSTNPEITFQLLEITLGNGAIQVCNVYSAPARLSPALLVPPTVRGVVYMGDFSSRHPDLGNRFGFSNRNGLHLLSYTRRHHMTHWDTGGTTNLREGTLDYGLSTGCTSPSHKSSITLPPTPGHSTLTFKRQGKKFNVLVFFFQGNPIPELPERYRESRDALVALLECVTTESWQRFTESINQETSMSSMWHLIRQVVKKTPPPMARYHTPAAYAQQLVDTWSEQSS</sequence>
<dbReference type="Proteomes" id="UP000324222">
    <property type="component" value="Unassembled WGS sequence"/>
</dbReference>
<dbReference type="InterPro" id="IPR036691">
    <property type="entry name" value="Endo/exonu/phosph_ase_sf"/>
</dbReference>